<dbReference type="AlphaFoldDB" id="A0A2P2C8B7"/>
<evidence type="ECO:0000256" key="1">
    <source>
        <dbReference type="ARBA" id="ARBA00022729"/>
    </source>
</evidence>
<dbReference type="InterPro" id="IPR011098">
    <property type="entry name" value="G5_dom"/>
</dbReference>
<organism evidence="4">
    <name type="scientific">metagenome</name>
    <dbReference type="NCBI Taxonomy" id="256318"/>
    <lineage>
        <taxon>unclassified sequences</taxon>
        <taxon>metagenomes</taxon>
    </lineage>
</organism>
<protein>
    <submittedName>
        <fullName evidence="4">Transglycosylase domain protein</fullName>
    </submittedName>
</protein>
<sequence>MRRTIARLVNSRIALIALVTLVVLAVAGTTLGYAKMSKSVTLSLDGQAEQVSALGTTVGDVLNSEGISVGEHDVVAPSLDEQVEDGDRITVRFGRQLTLSVDGNPQTYWVTATDVDGALSQIGRTFAGADLSASRGTDISRDGMRLTVTTPKRVQIKVGRGELVTRKLAVLTVEDALRELGVKVDQDDVVKPALSTRITNGSKVVVTRIRIVTKSVEDEVIAYDTVETEDSSAYEGDDTVEREGVDGRRDVTYRLVFRNGKLSVTKVITADVTRKPVSELIAVGTKENAATNFAGGNSVWDALAQCESGGNWAINTGNGYYGGLQFNLGTWQAYGGSGLPSNASREEQIRIATKLRDASGGYGAWPGCASALGLPR</sequence>
<dbReference type="GO" id="GO:0016787">
    <property type="term" value="F:hydrolase activity"/>
    <property type="evidence" value="ECO:0007669"/>
    <property type="project" value="UniProtKB-KW"/>
</dbReference>
<dbReference type="SUPFAM" id="SSF53955">
    <property type="entry name" value="Lysozyme-like"/>
    <property type="match status" value="1"/>
</dbReference>
<gene>
    <name evidence="4" type="ORF">NOCA2490006</name>
</gene>
<dbReference type="Gene3D" id="2.20.230.10">
    <property type="entry name" value="Resuscitation-promoting factor rpfb"/>
    <property type="match status" value="1"/>
</dbReference>
<accession>A0A2P2C8B7</accession>
<evidence type="ECO:0000256" key="2">
    <source>
        <dbReference type="ARBA" id="ARBA00022801"/>
    </source>
</evidence>
<dbReference type="Gene3D" id="1.10.530.10">
    <property type="match status" value="1"/>
</dbReference>
<dbReference type="InterPro" id="IPR010618">
    <property type="entry name" value="RPF"/>
</dbReference>
<keyword evidence="1" id="KW-0732">Signal</keyword>
<dbReference type="SMART" id="SM01208">
    <property type="entry name" value="G5"/>
    <property type="match status" value="1"/>
</dbReference>
<dbReference type="CDD" id="cd13925">
    <property type="entry name" value="RPF"/>
    <property type="match status" value="1"/>
</dbReference>
<dbReference type="Pfam" id="PF06737">
    <property type="entry name" value="Transglycosylas"/>
    <property type="match status" value="1"/>
</dbReference>
<feature type="domain" description="G5" evidence="3">
    <location>
        <begin position="206"/>
        <end position="287"/>
    </location>
</feature>
<reference evidence="4" key="1">
    <citation type="submission" date="2015-08" db="EMBL/GenBank/DDBJ databases">
        <authorList>
            <person name="Babu N.S."/>
            <person name="Beckwith C.J."/>
            <person name="Beseler K.G."/>
            <person name="Brison A."/>
            <person name="Carone J.V."/>
            <person name="Caskin T.P."/>
            <person name="Diamond M."/>
            <person name="Durham M.E."/>
            <person name="Foxe J.M."/>
            <person name="Go M."/>
            <person name="Henderson B.A."/>
            <person name="Jones I.B."/>
            <person name="McGettigan J.A."/>
            <person name="Micheletti S.J."/>
            <person name="Nasrallah M.E."/>
            <person name="Ortiz D."/>
            <person name="Piller C.R."/>
            <person name="Privatt S.R."/>
            <person name="Schneider S.L."/>
            <person name="Sharp S."/>
            <person name="Smith T.C."/>
            <person name="Stanton J.D."/>
            <person name="Ullery H.E."/>
            <person name="Wilson R.J."/>
            <person name="Serrano M.G."/>
            <person name="Buck G."/>
            <person name="Lee V."/>
            <person name="Wang Y."/>
            <person name="Carvalho R."/>
            <person name="Voegtly L."/>
            <person name="Shi R."/>
            <person name="Duckworth R."/>
            <person name="Johnson A."/>
            <person name="Loviza R."/>
            <person name="Walstead R."/>
            <person name="Shah Z."/>
            <person name="Kiflezghi M."/>
            <person name="Wade K."/>
            <person name="Ball S.L."/>
            <person name="Bradley K.W."/>
            <person name="Asai D.J."/>
            <person name="Bowman C.A."/>
            <person name="Russell D.A."/>
            <person name="Pope W.H."/>
            <person name="Jacobs-Sera D."/>
            <person name="Hendrix R.W."/>
            <person name="Hatfull G.F."/>
        </authorList>
    </citation>
    <scope>NUCLEOTIDE SEQUENCE</scope>
</reference>
<dbReference type="InterPro" id="IPR007137">
    <property type="entry name" value="DUF348"/>
</dbReference>
<name>A0A2P2C8B7_9ZZZZ</name>
<keyword evidence="2" id="KW-0378">Hydrolase</keyword>
<dbReference type="InterPro" id="IPR023346">
    <property type="entry name" value="Lysozyme-like_dom_sf"/>
</dbReference>
<evidence type="ECO:0000313" key="4">
    <source>
        <dbReference type="EMBL" id="CUR58255.1"/>
    </source>
</evidence>
<dbReference type="EMBL" id="CZKA01000044">
    <property type="protein sequence ID" value="CUR58255.1"/>
    <property type="molecule type" value="Genomic_DNA"/>
</dbReference>
<proteinExistence type="predicted"/>
<dbReference type="Pfam" id="PF07501">
    <property type="entry name" value="G5"/>
    <property type="match status" value="1"/>
</dbReference>
<evidence type="ECO:0000259" key="3">
    <source>
        <dbReference type="PROSITE" id="PS51109"/>
    </source>
</evidence>
<dbReference type="PROSITE" id="PS51109">
    <property type="entry name" value="G5"/>
    <property type="match status" value="1"/>
</dbReference>
<dbReference type="Pfam" id="PF03990">
    <property type="entry name" value="DUF348"/>
    <property type="match status" value="3"/>
</dbReference>